<dbReference type="GO" id="GO:0003677">
    <property type="term" value="F:DNA binding"/>
    <property type="evidence" value="ECO:0007669"/>
    <property type="project" value="UniProtKB-KW"/>
</dbReference>
<dbReference type="InterPro" id="IPR027417">
    <property type="entry name" value="P-loop_NTPase"/>
</dbReference>
<dbReference type="GO" id="GO:0043590">
    <property type="term" value="C:bacterial nucleoid"/>
    <property type="evidence" value="ECO:0007669"/>
    <property type="project" value="TreeGrafter"/>
</dbReference>
<reference evidence="15" key="1">
    <citation type="submission" date="2016-01" db="EMBL/GenBank/DDBJ databases">
        <authorList>
            <person name="Peeters C."/>
        </authorList>
    </citation>
    <scope>NUCLEOTIDE SEQUENCE [LARGE SCALE GENOMIC DNA]</scope>
    <source>
        <strain evidence="15">LMG 22934</strain>
    </source>
</reference>
<dbReference type="InterPro" id="IPR036388">
    <property type="entry name" value="WH-like_DNA-bd_sf"/>
</dbReference>
<evidence type="ECO:0000259" key="14">
    <source>
        <dbReference type="PROSITE" id="PS51194"/>
    </source>
</evidence>
<dbReference type="GO" id="GO:0046872">
    <property type="term" value="F:metal ion binding"/>
    <property type="evidence" value="ECO:0007669"/>
    <property type="project" value="UniProtKB-KW"/>
</dbReference>
<dbReference type="Pfam" id="PF00270">
    <property type="entry name" value="DEAD"/>
    <property type="match status" value="1"/>
</dbReference>
<dbReference type="GO" id="GO:0016787">
    <property type="term" value="F:hydrolase activity"/>
    <property type="evidence" value="ECO:0007669"/>
    <property type="project" value="UniProtKB-KW"/>
</dbReference>
<dbReference type="Gene3D" id="3.40.50.300">
    <property type="entry name" value="P-loop containing nucleotide triphosphate hydrolases"/>
    <property type="match status" value="2"/>
</dbReference>
<feature type="domain" description="Helicase ATP-binding" evidence="13">
    <location>
        <begin position="35"/>
        <end position="206"/>
    </location>
</feature>
<dbReference type="NCBIfam" id="TIGR00614">
    <property type="entry name" value="recQ_fam"/>
    <property type="match status" value="1"/>
</dbReference>
<dbReference type="GO" id="GO:0043138">
    <property type="term" value="F:3'-5' DNA helicase activity"/>
    <property type="evidence" value="ECO:0007669"/>
    <property type="project" value="UniProtKB-EC"/>
</dbReference>
<accession>A0A158JFT6</accession>
<dbReference type="SMART" id="SM00490">
    <property type="entry name" value="HELICc"/>
    <property type="match status" value="1"/>
</dbReference>
<evidence type="ECO:0000256" key="4">
    <source>
        <dbReference type="ARBA" id="ARBA00022801"/>
    </source>
</evidence>
<dbReference type="PROSITE" id="PS51194">
    <property type="entry name" value="HELICASE_CTER"/>
    <property type="match status" value="1"/>
</dbReference>
<keyword evidence="5 15" id="KW-0347">Helicase</keyword>
<evidence type="ECO:0000256" key="3">
    <source>
        <dbReference type="ARBA" id="ARBA00022741"/>
    </source>
</evidence>
<dbReference type="Proteomes" id="UP000054977">
    <property type="component" value="Unassembled WGS sequence"/>
</dbReference>
<evidence type="ECO:0000259" key="13">
    <source>
        <dbReference type="PROSITE" id="PS51192"/>
    </source>
</evidence>
<keyword evidence="2" id="KW-0479">Metal-binding</keyword>
<keyword evidence="6" id="KW-0067">ATP-binding</keyword>
<dbReference type="Pfam" id="PF16124">
    <property type="entry name" value="RecQ_Zn_bind"/>
    <property type="match status" value="1"/>
</dbReference>
<evidence type="ECO:0000256" key="6">
    <source>
        <dbReference type="ARBA" id="ARBA00022840"/>
    </source>
</evidence>
<feature type="domain" description="Helicase C-terminal" evidence="14">
    <location>
        <begin position="233"/>
        <end position="376"/>
    </location>
</feature>
<dbReference type="GO" id="GO:0006281">
    <property type="term" value="P:DNA repair"/>
    <property type="evidence" value="ECO:0007669"/>
    <property type="project" value="TreeGrafter"/>
</dbReference>
<dbReference type="EMBL" id="FCNW02000093">
    <property type="protein sequence ID" value="SAL67726.1"/>
    <property type="molecule type" value="Genomic_DNA"/>
</dbReference>
<dbReference type="GO" id="GO:0005524">
    <property type="term" value="F:ATP binding"/>
    <property type="evidence" value="ECO:0007669"/>
    <property type="project" value="UniProtKB-KW"/>
</dbReference>
<evidence type="ECO:0000256" key="2">
    <source>
        <dbReference type="ARBA" id="ARBA00022723"/>
    </source>
</evidence>
<keyword evidence="7" id="KW-0238">DNA-binding</keyword>
<dbReference type="GO" id="GO:0006310">
    <property type="term" value="P:DNA recombination"/>
    <property type="evidence" value="ECO:0007669"/>
    <property type="project" value="InterPro"/>
</dbReference>
<evidence type="ECO:0000313" key="15">
    <source>
        <dbReference type="EMBL" id="SAL67726.1"/>
    </source>
</evidence>
<proteinExistence type="inferred from homology"/>
<keyword evidence="4" id="KW-0378">Hydrolase</keyword>
<dbReference type="EC" id="5.6.2.4" evidence="10"/>
<dbReference type="AlphaFoldDB" id="A0A158JFT6"/>
<dbReference type="CDD" id="cd18794">
    <property type="entry name" value="SF2_C_RecQ"/>
    <property type="match status" value="1"/>
</dbReference>
<dbReference type="Pfam" id="PF00271">
    <property type="entry name" value="Helicase_C"/>
    <property type="match status" value="1"/>
</dbReference>
<dbReference type="InterPro" id="IPR032284">
    <property type="entry name" value="RecQ_Zn-bd"/>
</dbReference>
<dbReference type="GO" id="GO:0030894">
    <property type="term" value="C:replisome"/>
    <property type="evidence" value="ECO:0007669"/>
    <property type="project" value="TreeGrafter"/>
</dbReference>
<comment type="caution">
    <text evidence="15">The sequence shown here is derived from an EMBL/GenBank/DDBJ whole genome shotgun (WGS) entry which is preliminary data.</text>
</comment>
<evidence type="ECO:0000256" key="12">
    <source>
        <dbReference type="ARBA" id="ARBA00044550"/>
    </source>
</evidence>
<dbReference type="FunFam" id="3.40.50.300:FF:001389">
    <property type="entry name" value="ATP-dependent DNA helicase RecQ"/>
    <property type="match status" value="1"/>
</dbReference>
<dbReference type="PANTHER" id="PTHR13710:SF105">
    <property type="entry name" value="ATP-DEPENDENT DNA HELICASE Q1"/>
    <property type="match status" value="1"/>
</dbReference>
<dbReference type="PROSITE" id="PS51192">
    <property type="entry name" value="HELICASE_ATP_BIND_1"/>
    <property type="match status" value="1"/>
</dbReference>
<sequence length="594" mass="64960">MATPAQNESISKDLKSSLKKTFGLKALRPGQEQVIQSVLDGHDTLAVMPTGAGKSLCYQLPALQLPGMTIVVSPLISLMKDQSDKLTEAGVAAAVLNSALSAADERQALADIAAGDARILFVTPERLANADFVAMLTEDGMPEIPLVVVDEAHCISQWGHDFRPAFVEIAHSIRALARPPLLALTATATPAVIADIVHELGMKHANVINTGVYRENLRFAVEQMTNPRAKRARLVELSNELKGAGIVYCATVAECDAVHAALVEADVEAERYHGKLAASQRSDAQDAFMQNRVRVMVATNAFGMGIDKPDIRFVIHDQMPGSLEAYYQEAGRAGRDGEPARCILLFELKDKQVQQFFMSGRYPGVDTIKRTADTLHTLARKEEKHTIDKPVERLRDALPAVGANKLRITLGLLHDIGFLKRTRRGAVKLCDDDAAGERIGEAAERYAAMAERDRAVLERMLSYAQNAQCRWRLLLDYFAANLNDARALKPLQESTTLVASQPDAHDELDGGTCGTCDNCLHPPTIIESAREERIAHEAAPNKKAPRAWQAGERVRVKRYGEGTVELVSGERVAVTFPDGETRTFIGRYLKPPPQ</sequence>
<evidence type="ECO:0000256" key="7">
    <source>
        <dbReference type="ARBA" id="ARBA00023125"/>
    </source>
</evidence>
<dbReference type="GO" id="GO:0009378">
    <property type="term" value="F:four-way junction helicase activity"/>
    <property type="evidence" value="ECO:0007669"/>
    <property type="project" value="TreeGrafter"/>
</dbReference>
<gene>
    <name evidence="15" type="ORF">AWB65_06580</name>
</gene>
<dbReference type="InterPro" id="IPR004589">
    <property type="entry name" value="DNA_helicase_ATP-dep_RecQ"/>
</dbReference>
<evidence type="ECO:0000313" key="16">
    <source>
        <dbReference type="Proteomes" id="UP000054977"/>
    </source>
</evidence>
<dbReference type="STRING" id="326474.AWB65_06580"/>
<dbReference type="InterPro" id="IPR011545">
    <property type="entry name" value="DEAD/DEAH_box_helicase_dom"/>
</dbReference>
<dbReference type="CDD" id="cd17920">
    <property type="entry name" value="DEXHc_RecQ"/>
    <property type="match status" value="1"/>
</dbReference>
<organism evidence="15 16">
    <name type="scientific">Caballeronia humi</name>
    <dbReference type="NCBI Taxonomy" id="326474"/>
    <lineage>
        <taxon>Bacteria</taxon>
        <taxon>Pseudomonadati</taxon>
        <taxon>Pseudomonadota</taxon>
        <taxon>Betaproteobacteria</taxon>
        <taxon>Burkholderiales</taxon>
        <taxon>Burkholderiaceae</taxon>
        <taxon>Caballeronia</taxon>
    </lineage>
</organism>
<dbReference type="SMART" id="SM00487">
    <property type="entry name" value="DEXDc"/>
    <property type="match status" value="1"/>
</dbReference>
<evidence type="ECO:0000256" key="10">
    <source>
        <dbReference type="ARBA" id="ARBA00034808"/>
    </source>
</evidence>
<keyword evidence="16" id="KW-1185">Reference proteome</keyword>
<keyword evidence="3" id="KW-0547">Nucleotide-binding</keyword>
<comment type="similarity">
    <text evidence="1">Belongs to the helicase family. RecQ subfamily.</text>
</comment>
<dbReference type="PANTHER" id="PTHR13710">
    <property type="entry name" value="DNA HELICASE RECQ FAMILY MEMBER"/>
    <property type="match status" value="1"/>
</dbReference>
<evidence type="ECO:0000256" key="5">
    <source>
        <dbReference type="ARBA" id="ARBA00022806"/>
    </source>
</evidence>
<dbReference type="InterPro" id="IPR014001">
    <property type="entry name" value="Helicase_ATP-bd"/>
</dbReference>
<dbReference type="SUPFAM" id="SSF52540">
    <property type="entry name" value="P-loop containing nucleoside triphosphate hydrolases"/>
    <property type="match status" value="1"/>
</dbReference>
<evidence type="ECO:0000256" key="11">
    <source>
        <dbReference type="ARBA" id="ARBA00044535"/>
    </source>
</evidence>
<dbReference type="OrthoDB" id="9760034at2"/>
<dbReference type="Gene3D" id="1.10.10.10">
    <property type="entry name" value="Winged helix-like DNA-binding domain superfamily/Winged helix DNA-binding domain"/>
    <property type="match status" value="1"/>
</dbReference>
<dbReference type="InterPro" id="IPR001650">
    <property type="entry name" value="Helicase_C-like"/>
</dbReference>
<evidence type="ECO:0000256" key="8">
    <source>
        <dbReference type="ARBA" id="ARBA00023235"/>
    </source>
</evidence>
<dbReference type="GO" id="GO:0005737">
    <property type="term" value="C:cytoplasm"/>
    <property type="evidence" value="ECO:0007669"/>
    <property type="project" value="TreeGrafter"/>
</dbReference>
<keyword evidence="8" id="KW-0413">Isomerase</keyword>
<name>A0A158JFT6_9BURK</name>
<evidence type="ECO:0000256" key="1">
    <source>
        <dbReference type="ARBA" id="ARBA00005446"/>
    </source>
</evidence>
<comment type="catalytic activity">
    <reaction evidence="9">
        <text>Couples ATP hydrolysis with the unwinding of duplex DNA by translocating in the 3'-5' direction.</text>
        <dbReference type="EC" id="5.6.2.4"/>
    </reaction>
</comment>
<evidence type="ECO:0000256" key="9">
    <source>
        <dbReference type="ARBA" id="ARBA00034617"/>
    </source>
</evidence>
<protein>
    <recommendedName>
        <fullName evidence="11">ATP-dependent DNA helicase RecQ</fullName>
        <ecNumber evidence="10">5.6.2.4</ecNumber>
    </recommendedName>
    <alternativeName>
        <fullName evidence="12">DNA 3'-5' helicase RecQ</fullName>
    </alternativeName>
</protein>